<comment type="caution">
    <text evidence="2">The sequence shown here is derived from an EMBL/GenBank/DDBJ whole genome shotgun (WGS) entry which is preliminary data.</text>
</comment>
<gene>
    <name evidence="2" type="ORF">MGAL_10B001252</name>
</gene>
<name>A0A8B6EC53_MYTGA</name>
<keyword evidence="1" id="KW-0812">Transmembrane</keyword>
<feature type="transmembrane region" description="Helical" evidence="1">
    <location>
        <begin position="133"/>
        <end position="153"/>
    </location>
</feature>
<feature type="transmembrane region" description="Helical" evidence="1">
    <location>
        <begin position="308"/>
        <end position="329"/>
    </location>
</feature>
<dbReference type="AlphaFoldDB" id="A0A8B6EC53"/>
<evidence type="ECO:0000313" key="2">
    <source>
        <dbReference type="EMBL" id="VDI31575.1"/>
    </source>
</evidence>
<dbReference type="Proteomes" id="UP000596742">
    <property type="component" value="Unassembled WGS sequence"/>
</dbReference>
<evidence type="ECO:0000313" key="3">
    <source>
        <dbReference type="Proteomes" id="UP000596742"/>
    </source>
</evidence>
<proteinExistence type="predicted"/>
<organism evidence="2 3">
    <name type="scientific">Mytilus galloprovincialis</name>
    <name type="common">Mediterranean mussel</name>
    <dbReference type="NCBI Taxonomy" id="29158"/>
    <lineage>
        <taxon>Eukaryota</taxon>
        <taxon>Metazoa</taxon>
        <taxon>Spiralia</taxon>
        <taxon>Lophotrochozoa</taxon>
        <taxon>Mollusca</taxon>
        <taxon>Bivalvia</taxon>
        <taxon>Autobranchia</taxon>
        <taxon>Pteriomorphia</taxon>
        <taxon>Mytilida</taxon>
        <taxon>Mytiloidea</taxon>
        <taxon>Mytilidae</taxon>
        <taxon>Mytilinae</taxon>
        <taxon>Mytilus</taxon>
    </lineage>
</organism>
<sequence length="370" mass="42118">MYCSCWRSKAECSTNNRLVLEISLDNCTSSWLWEMKRPYQTTDFQYKVYLNESLIENNIVPSCKVYLPRKTEITVTVAPFCRFVRCRPVKRRADTLCKAMQESSFSEKLALNTTTQFDSSIPSAINHEHSVKLIALNMFGLISHVVLLLYHLAELSPSFGQGVDEKSNNCSCCSCWNADFSCTDNAVVVNVTLENCHLIPKRFHLDILWYRSNMVSNATVDELDVAENKRSASIKRNWILFNVRIINVEVMITPMKCTEQPYCQCRPVQSGAICKTTRHVLSEFQDKTTTELNPITDQTNELTLEKHYIILAAVIVCAAVCVLLVSVMYRRTEMNRPVRRQATLNNRIIAEGETVALQSTVTASLPTRTN</sequence>
<keyword evidence="3" id="KW-1185">Reference proteome</keyword>
<protein>
    <submittedName>
        <fullName evidence="2">Uncharacterized protein</fullName>
    </submittedName>
</protein>
<accession>A0A8B6EC53</accession>
<dbReference type="OrthoDB" id="10318173at2759"/>
<dbReference type="EMBL" id="UYJE01004806">
    <property type="protein sequence ID" value="VDI31575.1"/>
    <property type="molecule type" value="Genomic_DNA"/>
</dbReference>
<evidence type="ECO:0000256" key="1">
    <source>
        <dbReference type="SAM" id="Phobius"/>
    </source>
</evidence>
<reference evidence="2" key="1">
    <citation type="submission" date="2018-11" db="EMBL/GenBank/DDBJ databases">
        <authorList>
            <person name="Alioto T."/>
            <person name="Alioto T."/>
        </authorList>
    </citation>
    <scope>NUCLEOTIDE SEQUENCE</scope>
</reference>
<keyword evidence="1" id="KW-0472">Membrane</keyword>
<keyword evidence="1" id="KW-1133">Transmembrane helix</keyword>